<accession>A0AA38S912</accession>
<feature type="signal peptide" evidence="2">
    <location>
        <begin position="1"/>
        <end position="18"/>
    </location>
</feature>
<keyword evidence="4" id="KW-1185">Reference proteome</keyword>
<proteinExistence type="predicted"/>
<gene>
    <name evidence="3" type="ORF">NKR19_g599</name>
</gene>
<name>A0AA38S912_9PEZI</name>
<evidence type="ECO:0000256" key="1">
    <source>
        <dbReference type="SAM" id="MobiDB-lite"/>
    </source>
</evidence>
<feature type="chain" id="PRO_5041388935" evidence="2">
    <location>
        <begin position="19"/>
        <end position="142"/>
    </location>
</feature>
<evidence type="ECO:0000313" key="4">
    <source>
        <dbReference type="Proteomes" id="UP001174691"/>
    </source>
</evidence>
<keyword evidence="2" id="KW-0732">Signal</keyword>
<dbReference type="Proteomes" id="UP001174691">
    <property type="component" value="Unassembled WGS sequence"/>
</dbReference>
<protein>
    <submittedName>
        <fullName evidence="3">Uncharacterized protein</fullName>
    </submittedName>
</protein>
<feature type="region of interest" description="Disordered" evidence="1">
    <location>
        <begin position="115"/>
        <end position="142"/>
    </location>
</feature>
<sequence>MKLQTLFVGLACAGGALATVNTTYNADGTVESVVYFAEPVLAKRDCTSNNCLRAFKARALAATSFCNTFTASTATAVSPFTQCNNANQASSACSCFVPVQIHVNVHHYLHDVPDEHQHEHEHKLHDDIGTPSVRDPWRSLRH</sequence>
<comment type="caution">
    <text evidence="3">The sequence shown here is derived from an EMBL/GenBank/DDBJ whole genome shotgun (WGS) entry which is preliminary data.</text>
</comment>
<dbReference type="EMBL" id="JANBVN010000005">
    <property type="protein sequence ID" value="KAJ9165302.1"/>
    <property type="molecule type" value="Genomic_DNA"/>
</dbReference>
<dbReference type="AlphaFoldDB" id="A0AA38S912"/>
<evidence type="ECO:0000256" key="2">
    <source>
        <dbReference type="SAM" id="SignalP"/>
    </source>
</evidence>
<feature type="compositionally biased region" description="Basic and acidic residues" evidence="1">
    <location>
        <begin position="115"/>
        <end position="128"/>
    </location>
</feature>
<reference evidence="3" key="1">
    <citation type="submission" date="2022-07" db="EMBL/GenBank/DDBJ databases">
        <title>Fungi with potential for degradation of polypropylene.</title>
        <authorList>
            <person name="Gostincar C."/>
        </authorList>
    </citation>
    <scope>NUCLEOTIDE SEQUENCE</scope>
    <source>
        <strain evidence="3">EXF-13287</strain>
    </source>
</reference>
<organism evidence="3 4">
    <name type="scientific">Coniochaeta hoffmannii</name>
    <dbReference type="NCBI Taxonomy" id="91930"/>
    <lineage>
        <taxon>Eukaryota</taxon>
        <taxon>Fungi</taxon>
        <taxon>Dikarya</taxon>
        <taxon>Ascomycota</taxon>
        <taxon>Pezizomycotina</taxon>
        <taxon>Sordariomycetes</taxon>
        <taxon>Sordariomycetidae</taxon>
        <taxon>Coniochaetales</taxon>
        <taxon>Coniochaetaceae</taxon>
        <taxon>Coniochaeta</taxon>
    </lineage>
</organism>
<evidence type="ECO:0000313" key="3">
    <source>
        <dbReference type="EMBL" id="KAJ9165302.1"/>
    </source>
</evidence>